<dbReference type="InterPro" id="IPR023153">
    <property type="entry name" value="DarP_sf"/>
</dbReference>
<keyword evidence="3" id="KW-0699">rRNA-binding</keyword>
<dbReference type="SUPFAM" id="SSF158710">
    <property type="entry name" value="PSPTO4464-like"/>
    <property type="match status" value="1"/>
</dbReference>
<sequence length="176" mass="20305">MEHDFENQDDFDASEKPSKSAVKREMLALQDLGKALCELPFEKVKRSAPVSERLLEAISQYQSCKSFGAKKRQLQFIGKLMRSEEHEDIEAWINGESVEQKMQVLHMHAAEQWRDRLIEEPALLADFIQAYPQAARENLNTIIRQASAERAAQKAPKNYRQLYQVIYAILKAQPTE</sequence>
<keyword evidence="1" id="KW-0963">Cytoplasm</keyword>
<accession>A0ABQ5YP73</accession>
<dbReference type="InterPro" id="IPR006839">
    <property type="entry name" value="DarP"/>
</dbReference>
<comment type="caution">
    <text evidence="6">The sequence shown here is derived from an EMBL/GenBank/DDBJ whole genome shotgun (WGS) entry which is preliminary data.</text>
</comment>
<dbReference type="PANTHER" id="PTHR38101">
    <property type="entry name" value="UPF0307 PROTEIN YJGA"/>
    <property type="match status" value="1"/>
</dbReference>
<dbReference type="PANTHER" id="PTHR38101:SF1">
    <property type="entry name" value="UPF0307 PROTEIN YJGA"/>
    <property type="match status" value="1"/>
</dbReference>
<dbReference type="Pfam" id="PF04751">
    <property type="entry name" value="DarP"/>
    <property type="match status" value="1"/>
</dbReference>
<dbReference type="EMBL" id="BSOJ01000015">
    <property type="protein sequence ID" value="GLR26390.1"/>
    <property type="molecule type" value="Genomic_DNA"/>
</dbReference>
<dbReference type="NCBIfam" id="NF003593">
    <property type="entry name" value="PRK05255.1-1"/>
    <property type="match status" value="1"/>
</dbReference>
<proteinExistence type="predicted"/>
<evidence type="ECO:0000256" key="4">
    <source>
        <dbReference type="ARBA" id="ARBA00022884"/>
    </source>
</evidence>
<dbReference type="Proteomes" id="UP001156664">
    <property type="component" value="Unassembled WGS sequence"/>
</dbReference>
<evidence type="ECO:0000256" key="5">
    <source>
        <dbReference type="SAM" id="MobiDB-lite"/>
    </source>
</evidence>
<evidence type="ECO:0000256" key="2">
    <source>
        <dbReference type="ARBA" id="ARBA00022517"/>
    </source>
</evidence>
<keyword evidence="7" id="KW-1185">Reference proteome</keyword>
<evidence type="ECO:0000256" key="1">
    <source>
        <dbReference type="ARBA" id="ARBA00022490"/>
    </source>
</evidence>
<reference evidence="7" key="1">
    <citation type="journal article" date="2019" name="Int. J. Syst. Evol. Microbiol.">
        <title>The Global Catalogue of Microorganisms (GCM) 10K type strain sequencing project: providing services to taxonomists for standard genome sequencing and annotation.</title>
        <authorList>
            <consortium name="The Broad Institute Genomics Platform"/>
            <consortium name="The Broad Institute Genome Sequencing Center for Infectious Disease"/>
            <person name="Wu L."/>
            <person name="Ma J."/>
        </authorList>
    </citation>
    <scope>NUCLEOTIDE SEQUENCE [LARGE SCALE GENOMIC DNA]</scope>
    <source>
        <strain evidence="7">NBRC 105857</strain>
    </source>
</reference>
<evidence type="ECO:0000313" key="7">
    <source>
        <dbReference type="Proteomes" id="UP001156664"/>
    </source>
</evidence>
<evidence type="ECO:0000313" key="6">
    <source>
        <dbReference type="EMBL" id="GLR26390.1"/>
    </source>
</evidence>
<protein>
    <submittedName>
        <fullName evidence="6">UPF0307 protein</fullName>
    </submittedName>
</protein>
<keyword evidence="4" id="KW-0694">RNA-binding</keyword>
<dbReference type="PIRSF" id="PIRSF016183">
    <property type="entry name" value="UCP016183"/>
    <property type="match status" value="1"/>
</dbReference>
<organism evidence="6 7">
    <name type="scientific">Limnobacter litoralis</name>
    <dbReference type="NCBI Taxonomy" id="481366"/>
    <lineage>
        <taxon>Bacteria</taxon>
        <taxon>Pseudomonadati</taxon>
        <taxon>Pseudomonadota</taxon>
        <taxon>Betaproteobacteria</taxon>
        <taxon>Burkholderiales</taxon>
        <taxon>Burkholderiaceae</taxon>
        <taxon>Limnobacter</taxon>
    </lineage>
</organism>
<dbReference type="CDD" id="cd16331">
    <property type="entry name" value="YjgA-like"/>
    <property type="match status" value="1"/>
</dbReference>
<name>A0ABQ5YP73_9BURK</name>
<evidence type="ECO:0000256" key="3">
    <source>
        <dbReference type="ARBA" id="ARBA00022730"/>
    </source>
</evidence>
<feature type="region of interest" description="Disordered" evidence="5">
    <location>
        <begin position="1"/>
        <end position="20"/>
    </location>
</feature>
<dbReference type="Gene3D" id="1.10.60.30">
    <property type="entry name" value="PSPTO4464-like domains"/>
    <property type="match status" value="2"/>
</dbReference>
<gene>
    <name evidence="6" type="ORF">GCM10007875_14800</name>
</gene>
<keyword evidence="2" id="KW-0690">Ribosome biogenesis</keyword>